<protein>
    <recommendedName>
        <fullName evidence="2">Protein kinase domain-containing protein</fullName>
    </recommendedName>
</protein>
<gene>
    <name evidence="1" type="ORF">BD311DRAFT_801047</name>
</gene>
<dbReference type="InterPro" id="IPR036537">
    <property type="entry name" value="Adaptor_Cbl_N_dom_sf"/>
</dbReference>
<dbReference type="AlphaFoldDB" id="A0A4Q9N484"/>
<dbReference type="Gene3D" id="1.20.930.20">
    <property type="entry name" value="Adaptor protein Cbl, N-terminal domain"/>
    <property type="match status" value="1"/>
</dbReference>
<accession>A0A4Q9N484</accession>
<name>A0A4Q9N484_9APHY</name>
<dbReference type="InterPro" id="IPR011009">
    <property type="entry name" value="Kinase-like_dom_sf"/>
</dbReference>
<evidence type="ECO:0000313" key="1">
    <source>
        <dbReference type="EMBL" id="TBU35369.1"/>
    </source>
</evidence>
<dbReference type="InterPro" id="IPR059179">
    <property type="entry name" value="MLKL-like_MCAfunc"/>
</dbReference>
<dbReference type="CDD" id="cd21037">
    <property type="entry name" value="MLKL_NTD"/>
    <property type="match status" value="1"/>
</dbReference>
<evidence type="ECO:0008006" key="2">
    <source>
        <dbReference type="Google" id="ProtNLM"/>
    </source>
</evidence>
<organism evidence="1">
    <name type="scientific">Dichomitus squalens</name>
    <dbReference type="NCBI Taxonomy" id="114155"/>
    <lineage>
        <taxon>Eukaryota</taxon>
        <taxon>Fungi</taxon>
        <taxon>Dikarya</taxon>
        <taxon>Basidiomycota</taxon>
        <taxon>Agaricomycotina</taxon>
        <taxon>Agaricomycetes</taxon>
        <taxon>Polyporales</taxon>
        <taxon>Polyporaceae</taxon>
        <taxon>Dichomitus</taxon>
    </lineage>
</organism>
<dbReference type="EMBL" id="ML143386">
    <property type="protein sequence ID" value="TBU35369.1"/>
    <property type="molecule type" value="Genomic_DNA"/>
</dbReference>
<dbReference type="Proteomes" id="UP000292957">
    <property type="component" value="Unassembled WGS sequence"/>
</dbReference>
<dbReference type="SUPFAM" id="SSF56112">
    <property type="entry name" value="Protein kinase-like (PK-like)"/>
    <property type="match status" value="1"/>
</dbReference>
<sequence>MDYVIQTLHIACALSQSANIPGLDAVVKAGLKLAEMVQETREVQDQCSLLAERAAKYSAAVYCQLTSGTFTLDGVTATRYIDDLIHTLSAIEALMIRRKNAGFVRAFWYRTKAAKEVKTLNGQLDDAFRVFDIQSSIHANQQILTLLQCTEHLLQHAENAEHTQAALLYGNRRIHAGVKEILQRVRVDATHDGTLRLYGREDLELVEELETENTGVMPGEQPITRFRARICETGREVTVRRFPRPGRKFRDAIDTVKKIWHPNVVHAIGYSREDPEIAFIVNSGVYTHTFNELGKTFHGIDKLLWTVNSTKQILAGLMYLKSVYEELEWPPDEDTQFIQAEKQVVVGADGRVLLDVSCYDLKQLPNTVSHDEGSFTKLEKLSKVHNSLSVIDHPMYNVYRIL</sequence>
<dbReference type="GO" id="GO:0007166">
    <property type="term" value="P:cell surface receptor signaling pathway"/>
    <property type="evidence" value="ECO:0007669"/>
    <property type="project" value="InterPro"/>
</dbReference>
<reference evidence="1" key="1">
    <citation type="submission" date="2019-01" db="EMBL/GenBank/DDBJ databases">
        <title>Draft genome sequences of three monokaryotic isolates of the white-rot basidiomycete fungus Dichomitus squalens.</title>
        <authorList>
            <consortium name="DOE Joint Genome Institute"/>
            <person name="Lopez S.C."/>
            <person name="Andreopoulos B."/>
            <person name="Pangilinan J."/>
            <person name="Lipzen A."/>
            <person name="Riley R."/>
            <person name="Ahrendt S."/>
            <person name="Ng V."/>
            <person name="Barry K."/>
            <person name="Daum C."/>
            <person name="Grigoriev I.V."/>
            <person name="Hilden K.S."/>
            <person name="Makela M.R."/>
            <person name="de Vries R.P."/>
        </authorList>
    </citation>
    <scope>NUCLEOTIDE SEQUENCE [LARGE SCALE GENOMIC DNA]</scope>
    <source>
        <strain evidence="1">OM18370.1</strain>
    </source>
</reference>
<dbReference type="OrthoDB" id="2747113at2759"/>
<proteinExistence type="predicted"/>